<dbReference type="Proteomes" id="UP000250642">
    <property type="component" value="Unassembled WGS sequence"/>
</dbReference>
<proteinExistence type="predicted"/>
<gene>
    <name evidence="2" type="ORF">DC345_22135</name>
</gene>
<evidence type="ECO:0000313" key="3">
    <source>
        <dbReference type="Proteomes" id="UP000250642"/>
    </source>
</evidence>
<keyword evidence="1" id="KW-0175">Coiled coil</keyword>
<feature type="coiled-coil region" evidence="1">
    <location>
        <begin position="15"/>
        <end position="90"/>
    </location>
</feature>
<evidence type="ECO:0000313" key="2">
    <source>
        <dbReference type="EMBL" id="RAW12976.1"/>
    </source>
</evidence>
<comment type="caution">
    <text evidence="2">The sequence shown here is derived from an EMBL/GenBank/DDBJ whole genome shotgun (WGS) entry which is preliminary data.</text>
</comment>
<dbReference type="EMBL" id="QEVW01000014">
    <property type="protein sequence ID" value="RAW12976.1"/>
    <property type="molecule type" value="Genomic_DNA"/>
</dbReference>
<reference evidence="2 3" key="1">
    <citation type="submission" date="2018-04" db="EMBL/GenBank/DDBJ databases">
        <title>Paenibacillus taichungensis Genome sequencing and assembly.</title>
        <authorList>
            <person name="Xu J."/>
            <person name="Rensing C."/>
            <person name="Mazhar H.S."/>
        </authorList>
    </citation>
    <scope>NUCLEOTIDE SEQUENCE [LARGE SCALE GENOMIC DNA]</scope>
    <source>
        <strain evidence="2 3">NC1</strain>
    </source>
</reference>
<organism evidence="2 3">
    <name type="scientific">Paenibacillus taichungensis</name>
    <dbReference type="NCBI Taxonomy" id="484184"/>
    <lineage>
        <taxon>Bacteria</taxon>
        <taxon>Bacillati</taxon>
        <taxon>Bacillota</taxon>
        <taxon>Bacilli</taxon>
        <taxon>Bacillales</taxon>
        <taxon>Paenibacillaceae</taxon>
        <taxon>Paenibacillus</taxon>
    </lineage>
</organism>
<dbReference type="AlphaFoldDB" id="A0A329QLE9"/>
<name>A0A329QLE9_9BACL</name>
<evidence type="ECO:0000256" key="1">
    <source>
        <dbReference type="SAM" id="Coils"/>
    </source>
</evidence>
<accession>A0A329QLE9</accession>
<protein>
    <submittedName>
        <fullName evidence="2">Uncharacterized protein</fullName>
    </submittedName>
</protein>
<dbReference type="RefSeq" id="WP_113054947.1">
    <property type="nucleotide sequence ID" value="NZ_CP175536.1"/>
</dbReference>
<sequence length="96" mass="11271">MTYSQRLTHGYSSDIIYLEHQIAIEEEELAKAEEKRRTYESDLDQLRTSPGYHSTSATNVSNEQKWVDELNKLQSIIKDIRTRLKNLQEDLAELED</sequence>